<evidence type="ECO:0000259" key="4">
    <source>
        <dbReference type="Pfam" id="PF13439"/>
    </source>
</evidence>
<dbReference type="EMBL" id="CP015079">
    <property type="protein sequence ID" value="ANH36557.1"/>
    <property type="molecule type" value="Genomic_DNA"/>
</dbReference>
<evidence type="ECO:0000256" key="1">
    <source>
        <dbReference type="ARBA" id="ARBA00022676"/>
    </source>
</evidence>
<dbReference type="InterPro" id="IPR028098">
    <property type="entry name" value="Glyco_trans_4-like_N"/>
</dbReference>
<dbReference type="AlphaFoldDB" id="A0A1A9GE50"/>
<dbReference type="Gene3D" id="3.40.50.2000">
    <property type="entry name" value="Glycogen Phosphorylase B"/>
    <property type="match status" value="2"/>
</dbReference>
<keyword evidence="6" id="KW-1185">Reference proteome</keyword>
<evidence type="ECO:0000256" key="3">
    <source>
        <dbReference type="SAM" id="MobiDB-lite"/>
    </source>
</evidence>
<dbReference type="SUPFAM" id="SSF53756">
    <property type="entry name" value="UDP-Glycosyltransferase/glycogen phosphorylase"/>
    <property type="match status" value="1"/>
</dbReference>
<dbReference type="GO" id="GO:1901137">
    <property type="term" value="P:carbohydrate derivative biosynthetic process"/>
    <property type="evidence" value="ECO:0007669"/>
    <property type="project" value="UniProtKB-ARBA"/>
</dbReference>
<dbReference type="EC" id="2.4.1.57" evidence="5"/>
<feature type="region of interest" description="Disordered" evidence="3">
    <location>
        <begin position="399"/>
        <end position="419"/>
    </location>
</feature>
<dbReference type="OrthoDB" id="9787111at2"/>
<organism evidence="5 6">
    <name type="scientific">Nocardioides dokdonensis FR1436</name>
    <dbReference type="NCBI Taxonomy" id="1300347"/>
    <lineage>
        <taxon>Bacteria</taxon>
        <taxon>Bacillati</taxon>
        <taxon>Actinomycetota</taxon>
        <taxon>Actinomycetes</taxon>
        <taxon>Propionibacteriales</taxon>
        <taxon>Nocardioidaceae</taxon>
        <taxon>Nocardioides</taxon>
    </lineage>
</organism>
<sequence>MRIVVVHGRYRSAAPSGENRVVDQETSLLREAGHEVEAFERRSDDIGGWPVARQAMLPLLSVRNAAVRAELVERIRATRADVVHVHNTFPLLSASVLLACRDAGVPVVATVHNYKLLCASGDFYRAGRPCHECADGQVAPGLRHGCYRGSRAATLPVAAGLLVNRRAWQQLVAAYVLISSSQRTLLRGLGLPPDRVFVKPNFVRAPSGPRQPREHLVVHLGRLDEAKGIRLLMQGWERHLAARPGSRLRLVVAGSGPLEPEVRAWGASRPSVSVVGNLDPGAVAALLDRALVAVVPSAWEEVFGLVAIEAMAHGVAPVAPARGSFPELVRDGWDGALFAPGSADDLARVLAGVDRAPEHYLALGARARTTWARRFSPERNLTQLLTIYRFALDHPAGRQPDAPLVHTQVEPGTPLAGEG</sequence>
<evidence type="ECO:0000256" key="2">
    <source>
        <dbReference type="ARBA" id="ARBA00022679"/>
    </source>
</evidence>
<evidence type="ECO:0000313" key="5">
    <source>
        <dbReference type="EMBL" id="ANH36557.1"/>
    </source>
</evidence>
<dbReference type="Proteomes" id="UP000077868">
    <property type="component" value="Chromosome"/>
</dbReference>
<proteinExistence type="predicted"/>
<dbReference type="KEGG" id="ndk:I601_0103"/>
<dbReference type="InterPro" id="IPR050194">
    <property type="entry name" value="Glycosyltransferase_grp1"/>
</dbReference>
<dbReference type="PATRIC" id="fig|1300347.3.peg.105"/>
<keyword evidence="1 5" id="KW-0328">Glycosyltransferase</keyword>
<evidence type="ECO:0000313" key="6">
    <source>
        <dbReference type="Proteomes" id="UP000077868"/>
    </source>
</evidence>
<reference evidence="5 6" key="1">
    <citation type="submission" date="2016-03" db="EMBL/GenBank/DDBJ databases">
        <title>Complete genome sequence of a soil Actinobacterium, Nocardioides dokdonensis FR1436.</title>
        <authorList>
            <person name="Kwon S.-K."/>
            <person name="Kim K."/>
            <person name="Kim J.F."/>
        </authorList>
    </citation>
    <scope>NUCLEOTIDE SEQUENCE [LARGE SCALE GENOMIC DNA]</scope>
    <source>
        <strain evidence="5 6">FR1436</strain>
    </source>
</reference>
<gene>
    <name evidence="5" type="primary">pimA_2</name>
    <name evidence="5" type="ORF">I601_0103</name>
</gene>
<feature type="domain" description="Glycosyltransferase subfamily 4-like N-terminal" evidence="4">
    <location>
        <begin position="17"/>
        <end position="203"/>
    </location>
</feature>
<dbReference type="Pfam" id="PF13692">
    <property type="entry name" value="Glyco_trans_1_4"/>
    <property type="match status" value="1"/>
</dbReference>
<accession>A0A1A9GE50</accession>
<dbReference type="GO" id="GO:0016757">
    <property type="term" value="F:glycosyltransferase activity"/>
    <property type="evidence" value="ECO:0007669"/>
    <property type="project" value="UniProtKB-KW"/>
</dbReference>
<dbReference type="STRING" id="1300347.I601_0103"/>
<dbReference type="PANTHER" id="PTHR45947">
    <property type="entry name" value="SULFOQUINOVOSYL TRANSFERASE SQD2"/>
    <property type="match status" value="1"/>
</dbReference>
<keyword evidence="2 5" id="KW-0808">Transferase</keyword>
<dbReference type="PANTHER" id="PTHR45947:SF13">
    <property type="entry name" value="TRANSFERASE"/>
    <property type="match status" value="1"/>
</dbReference>
<dbReference type="Pfam" id="PF13439">
    <property type="entry name" value="Glyco_transf_4"/>
    <property type="match status" value="1"/>
</dbReference>
<name>A0A1A9GE50_9ACTN</name>
<protein>
    <submittedName>
        <fullName evidence="5">GDP-mannose-dependent alpha-(1-2)-phosphatidylinositol mannosyltransferase</fullName>
        <ecNumber evidence="5">2.4.1.57</ecNumber>
    </submittedName>
</protein>
<dbReference type="RefSeq" id="WP_068105064.1">
    <property type="nucleotide sequence ID" value="NZ_CP015079.1"/>
</dbReference>